<comment type="caution">
    <text evidence="1">The sequence shown here is derived from an EMBL/GenBank/DDBJ whole genome shotgun (WGS) entry which is preliminary data.</text>
</comment>
<dbReference type="AlphaFoldDB" id="A0A9N8P9A6"/>
<accession>A0A9N8P9A6</accession>
<proteinExistence type="predicted"/>
<dbReference type="Proteomes" id="UP000716446">
    <property type="component" value="Unassembled WGS sequence"/>
</dbReference>
<dbReference type="EMBL" id="CAIJEN010000005">
    <property type="protein sequence ID" value="CAD0086623.1"/>
    <property type="molecule type" value="Genomic_DNA"/>
</dbReference>
<feature type="non-terminal residue" evidence="1">
    <location>
        <position position="73"/>
    </location>
</feature>
<reference evidence="1" key="1">
    <citation type="submission" date="2020-06" db="EMBL/GenBank/DDBJ databases">
        <authorList>
            <person name="Onetto C."/>
        </authorList>
    </citation>
    <scope>NUCLEOTIDE SEQUENCE</scope>
</reference>
<feature type="non-terminal residue" evidence="1">
    <location>
        <position position="1"/>
    </location>
</feature>
<name>A0A9N8P9A6_9PEZI</name>
<organism evidence="1 2">
    <name type="scientific">Aureobasidium vineae</name>
    <dbReference type="NCBI Taxonomy" id="2773715"/>
    <lineage>
        <taxon>Eukaryota</taxon>
        <taxon>Fungi</taxon>
        <taxon>Dikarya</taxon>
        <taxon>Ascomycota</taxon>
        <taxon>Pezizomycotina</taxon>
        <taxon>Dothideomycetes</taxon>
        <taxon>Dothideomycetidae</taxon>
        <taxon>Dothideales</taxon>
        <taxon>Saccotheciaceae</taxon>
        <taxon>Aureobasidium</taxon>
    </lineage>
</organism>
<evidence type="ECO:0000313" key="2">
    <source>
        <dbReference type="Proteomes" id="UP000716446"/>
    </source>
</evidence>
<protein>
    <submittedName>
        <fullName evidence="1">Uncharacterized protein</fullName>
    </submittedName>
</protein>
<keyword evidence="2" id="KW-1185">Reference proteome</keyword>
<evidence type="ECO:0000313" key="1">
    <source>
        <dbReference type="EMBL" id="CAD0086623.1"/>
    </source>
</evidence>
<gene>
    <name evidence="1" type="ORF">AWRI4619_LOCUS4213</name>
</gene>
<sequence length="73" mass="8647">DDRLGRRHLRRPELALRNSRVAEDRFDSRIHDRRHGSHVNRSCIPSSLHASCSSTWHGQWHRSTRCCRCHHAL</sequence>